<evidence type="ECO:0000256" key="4">
    <source>
        <dbReference type="ARBA" id="ARBA00022679"/>
    </source>
</evidence>
<dbReference type="NCBIfam" id="TIGR00694">
    <property type="entry name" value="thiM"/>
    <property type="match status" value="1"/>
</dbReference>
<dbReference type="Gene3D" id="3.40.1190.20">
    <property type="match status" value="1"/>
</dbReference>
<dbReference type="PIRSF" id="PIRSF000513">
    <property type="entry name" value="Thz_kinase"/>
    <property type="match status" value="1"/>
</dbReference>
<feature type="binding site" evidence="11">
    <location>
        <position position="46"/>
    </location>
    <ligand>
        <name>substrate</name>
    </ligand>
</feature>
<dbReference type="SUPFAM" id="SSF53613">
    <property type="entry name" value="Ribokinase-like"/>
    <property type="match status" value="1"/>
</dbReference>
<accession>A0AAW9S958</accession>
<comment type="function">
    <text evidence="11">Catalyzes the phosphorylation of the hydroxyl group of 4-methyl-5-beta-hydroxyethylthiazole (THZ).</text>
</comment>
<evidence type="ECO:0000256" key="11">
    <source>
        <dbReference type="HAMAP-Rule" id="MF_00228"/>
    </source>
</evidence>
<dbReference type="GO" id="GO:0009228">
    <property type="term" value="P:thiamine biosynthetic process"/>
    <property type="evidence" value="ECO:0007669"/>
    <property type="project" value="UniProtKB-KW"/>
</dbReference>
<evidence type="ECO:0000256" key="1">
    <source>
        <dbReference type="ARBA" id="ARBA00001771"/>
    </source>
</evidence>
<evidence type="ECO:0000256" key="3">
    <source>
        <dbReference type="ARBA" id="ARBA00004868"/>
    </source>
</evidence>
<dbReference type="RefSeq" id="WP_346821758.1">
    <property type="nucleotide sequence ID" value="NZ_JBDKWZ010000007.1"/>
</dbReference>
<comment type="cofactor">
    <cofactor evidence="2 11">
        <name>Mg(2+)</name>
        <dbReference type="ChEBI" id="CHEBI:18420"/>
    </cofactor>
</comment>
<keyword evidence="7 11" id="KW-0418">Kinase</keyword>
<keyword evidence="10 11" id="KW-0784">Thiamine biosynthesis</keyword>
<name>A0AAW9S958_9BACT</name>
<evidence type="ECO:0000256" key="5">
    <source>
        <dbReference type="ARBA" id="ARBA00022723"/>
    </source>
</evidence>
<dbReference type="Pfam" id="PF02110">
    <property type="entry name" value="HK"/>
    <property type="match status" value="1"/>
</dbReference>
<feature type="binding site" evidence="11">
    <location>
        <position position="196"/>
    </location>
    <ligand>
        <name>substrate</name>
    </ligand>
</feature>
<dbReference type="Proteomes" id="UP001403385">
    <property type="component" value="Unassembled WGS sequence"/>
</dbReference>
<evidence type="ECO:0000256" key="9">
    <source>
        <dbReference type="ARBA" id="ARBA00022842"/>
    </source>
</evidence>
<dbReference type="GO" id="GO:0004417">
    <property type="term" value="F:hydroxyethylthiazole kinase activity"/>
    <property type="evidence" value="ECO:0007669"/>
    <property type="project" value="UniProtKB-UniRule"/>
</dbReference>
<keyword evidence="5 11" id="KW-0479">Metal-binding</keyword>
<comment type="similarity">
    <text evidence="11">Belongs to the Thz kinase family.</text>
</comment>
<dbReference type="GO" id="GO:0005524">
    <property type="term" value="F:ATP binding"/>
    <property type="evidence" value="ECO:0007669"/>
    <property type="project" value="UniProtKB-UniRule"/>
</dbReference>
<sequence>MKTYANIWQDIVRIREKKPLIHNITNMVVMNATANALLALGASPVMAHAPEEVEDMTGIAGALVINMGTLDARWVTSMKKAALHAKKLGKPVVFDPVGVGATAYRTQVAKAFLEEFAPDIVRGNASEIMALAGANGLTTKGVDSSHTAEAAHEAAKELSEGHGIVVVVSGSTDYIVYKEKIAQIRNGMPMMAQVTGMGCTATALCAAFAAVNPDYFEAAVGAMGVMGISGENAGKLASGPGSLYVHFLDSLYQLEEKDILKGLKI</sequence>
<evidence type="ECO:0000256" key="7">
    <source>
        <dbReference type="ARBA" id="ARBA00022777"/>
    </source>
</evidence>
<protein>
    <recommendedName>
        <fullName evidence="11">Hydroxyethylthiazole kinase</fullName>
        <ecNumber evidence="11">2.7.1.50</ecNumber>
    </recommendedName>
    <alternativeName>
        <fullName evidence="11">4-methyl-5-beta-hydroxyethylthiazole kinase</fullName>
        <shortName evidence="11">TH kinase</shortName>
        <shortName evidence="11">Thz kinase</shortName>
    </alternativeName>
</protein>
<evidence type="ECO:0000313" key="12">
    <source>
        <dbReference type="EMBL" id="MEN7548985.1"/>
    </source>
</evidence>
<dbReference type="EMBL" id="JBDKWZ010000007">
    <property type="protein sequence ID" value="MEN7548985.1"/>
    <property type="molecule type" value="Genomic_DNA"/>
</dbReference>
<dbReference type="CDD" id="cd01170">
    <property type="entry name" value="THZ_kinase"/>
    <property type="match status" value="1"/>
</dbReference>
<feature type="binding site" evidence="11">
    <location>
        <position position="169"/>
    </location>
    <ligand>
        <name>ATP</name>
        <dbReference type="ChEBI" id="CHEBI:30616"/>
    </ligand>
</feature>
<dbReference type="GO" id="GO:0000287">
    <property type="term" value="F:magnesium ion binding"/>
    <property type="evidence" value="ECO:0007669"/>
    <property type="project" value="UniProtKB-UniRule"/>
</dbReference>
<dbReference type="AlphaFoldDB" id="A0AAW9S958"/>
<reference evidence="12 13" key="1">
    <citation type="submission" date="2024-04" db="EMBL/GenBank/DDBJ databases">
        <title>Novel genus in family Flammeovirgaceae.</title>
        <authorList>
            <person name="Nguyen T.H."/>
            <person name="Vuong T.Q."/>
            <person name="Le H."/>
            <person name="Kim S.-G."/>
        </authorList>
    </citation>
    <scope>NUCLEOTIDE SEQUENCE [LARGE SCALE GENOMIC DNA]</scope>
    <source>
        <strain evidence="12 13">JCM 23209</strain>
    </source>
</reference>
<feature type="binding site" evidence="11">
    <location>
        <position position="122"/>
    </location>
    <ligand>
        <name>ATP</name>
        <dbReference type="ChEBI" id="CHEBI:30616"/>
    </ligand>
</feature>
<keyword evidence="13" id="KW-1185">Reference proteome</keyword>
<comment type="catalytic activity">
    <reaction evidence="1 11">
        <text>5-(2-hydroxyethyl)-4-methylthiazole + ATP = 4-methyl-5-(2-phosphooxyethyl)-thiazole + ADP + H(+)</text>
        <dbReference type="Rhea" id="RHEA:24212"/>
        <dbReference type="ChEBI" id="CHEBI:15378"/>
        <dbReference type="ChEBI" id="CHEBI:17957"/>
        <dbReference type="ChEBI" id="CHEBI:30616"/>
        <dbReference type="ChEBI" id="CHEBI:58296"/>
        <dbReference type="ChEBI" id="CHEBI:456216"/>
        <dbReference type="EC" id="2.7.1.50"/>
    </reaction>
</comment>
<dbReference type="HAMAP" id="MF_00228">
    <property type="entry name" value="Thz_kinase"/>
    <property type="match status" value="1"/>
</dbReference>
<comment type="pathway">
    <text evidence="3 11">Cofactor biosynthesis; thiamine diphosphate biosynthesis; 4-methyl-5-(2-phosphoethyl)-thiazole from 5-(2-hydroxyethyl)-4-methylthiazole: step 1/1.</text>
</comment>
<evidence type="ECO:0000256" key="6">
    <source>
        <dbReference type="ARBA" id="ARBA00022741"/>
    </source>
</evidence>
<dbReference type="EC" id="2.7.1.50" evidence="11"/>
<organism evidence="12 13">
    <name type="scientific">Rapidithrix thailandica</name>
    <dbReference type="NCBI Taxonomy" id="413964"/>
    <lineage>
        <taxon>Bacteria</taxon>
        <taxon>Pseudomonadati</taxon>
        <taxon>Bacteroidota</taxon>
        <taxon>Cytophagia</taxon>
        <taxon>Cytophagales</taxon>
        <taxon>Flammeovirgaceae</taxon>
        <taxon>Rapidithrix</taxon>
    </lineage>
</organism>
<comment type="caution">
    <text evidence="12">The sequence shown here is derived from an EMBL/GenBank/DDBJ whole genome shotgun (WGS) entry which is preliminary data.</text>
</comment>
<dbReference type="InterPro" id="IPR000417">
    <property type="entry name" value="Hyethyz_kinase"/>
</dbReference>
<dbReference type="GO" id="GO:0009229">
    <property type="term" value="P:thiamine diphosphate biosynthetic process"/>
    <property type="evidence" value="ECO:0007669"/>
    <property type="project" value="UniProtKB-UniRule"/>
</dbReference>
<dbReference type="InterPro" id="IPR029056">
    <property type="entry name" value="Ribokinase-like"/>
</dbReference>
<keyword evidence="4 11" id="KW-0808">Transferase</keyword>
<keyword evidence="6 11" id="KW-0547">Nucleotide-binding</keyword>
<dbReference type="PRINTS" id="PR01099">
    <property type="entry name" value="HYETHTZKNASE"/>
</dbReference>
<evidence type="ECO:0000256" key="8">
    <source>
        <dbReference type="ARBA" id="ARBA00022840"/>
    </source>
</evidence>
<dbReference type="NCBIfam" id="NF006830">
    <property type="entry name" value="PRK09355.1"/>
    <property type="match status" value="1"/>
</dbReference>
<evidence type="ECO:0000256" key="10">
    <source>
        <dbReference type="ARBA" id="ARBA00022977"/>
    </source>
</evidence>
<keyword evidence="8 11" id="KW-0067">ATP-binding</keyword>
<proteinExistence type="inferred from homology"/>
<keyword evidence="9 11" id="KW-0460">Magnesium</keyword>
<evidence type="ECO:0000313" key="13">
    <source>
        <dbReference type="Proteomes" id="UP001403385"/>
    </source>
</evidence>
<gene>
    <name evidence="11 12" type="primary">thiM</name>
    <name evidence="12" type="ORF">AAG747_13765</name>
</gene>
<evidence type="ECO:0000256" key="2">
    <source>
        <dbReference type="ARBA" id="ARBA00001946"/>
    </source>
</evidence>